<proteinExistence type="predicted"/>
<dbReference type="RefSeq" id="WP_146592833.1">
    <property type="nucleotide sequence ID" value="NZ_SJPT01000001.1"/>
</dbReference>
<dbReference type="Proteomes" id="UP000316304">
    <property type="component" value="Unassembled WGS sequence"/>
</dbReference>
<sequence precursor="true">MKTKRFALTLSLLIVPAVALLSILPPASAPIAVAQSPASTPETAATPVEDDMHEFMEYFFEPTYKRLKVSMAASDKDKGTWKSIKSDSLILAESGNLLLSRGPESDAKDWNKHATTVRDFGGKLYRAAKKKDDTESQKVYRLMLQSCNDCHQQFADGKHQLKP</sequence>
<dbReference type="GO" id="GO:0005506">
    <property type="term" value="F:iron ion binding"/>
    <property type="evidence" value="ECO:0007669"/>
    <property type="project" value="InterPro"/>
</dbReference>
<dbReference type="GO" id="GO:0020037">
    <property type="term" value="F:heme binding"/>
    <property type="evidence" value="ECO:0007669"/>
    <property type="project" value="InterPro"/>
</dbReference>
<organism evidence="2 3">
    <name type="scientific">Novipirellula galeiformis</name>
    <dbReference type="NCBI Taxonomy" id="2528004"/>
    <lineage>
        <taxon>Bacteria</taxon>
        <taxon>Pseudomonadati</taxon>
        <taxon>Planctomycetota</taxon>
        <taxon>Planctomycetia</taxon>
        <taxon>Pirellulales</taxon>
        <taxon>Pirellulaceae</taxon>
        <taxon>Novipirellula</taxon>
    </lineage>
</organism>
<evidence type="ECO:0000256" key="1">
    <source>
        <dbReference type="SAM" id="SignalP"/>
    </source>
</evidence>
<dbReference type="AlphaFoldDB" id="A0A5C6CSF1"/>
<evidence type="ECO:0000313" key="2">
    <source>
        <dbReference type="EMBL" id="TWU26484.1"/>
    </source>
</evidence>
<reference evidence="2 3" key="1">
    <citation type="submission" date="2019-02" db="EMBL/GenBank/DDBJ databases">
        <title>Deep-cultivation of Planctomycetes and their phenomic and genomic characterization uncovers novel biology.</title>
        <authorList>
            <person name="Wiegand S."/>
            <person name="Jogler M."/>
            <person name="Boedeker C."/>
            <person name="Pinto D."/>
            <person name="Vollmers J."/>
            <person name="Rivas-Marin E."/>
            <person name="Kohn T."/>
            <person name="Peeters S.H."/>
            <person name="Heuer A."/>
            <person name="Rast P."/>
            <person name="Oberbeckmann S."/>
            <person name="Bunk B."/>
            <person name="Jeske O."/>
            <person name="Meyerdierks A."/>
            <person name="Storesund J.E."/>
            <person name="Kallscheuer N."/>
            <person name="Luecker S."/>
            <person name="Lage O.M."/>
            <person name="Pohl T."/>
            <person name="Merkel B.J."/>
            <person name="Hornburger P."/>
            <person name="Mueller R.-W."/>
            <person name="Bruemmer F."/>
            <person name="Labrenz M."/>
            <person name="Spormann A.M."/>
            <person name="Op Den Camp H."/>
            <person name="Overmann J."/>
            <person name="Amann R."/>
            <person name="Jetten M.S.M."/>
            <person name="Mascher T."/>
            <person name="Medema M.H."/>
            <person name="Devos D.P."/>
            <person name="Kaster A.-K."/>
            <person name="Ovreas L."/>
            <person name="Rohde M."/>
            <person name="Galperin M.Y."/>
            <person name="Jogler C."/>
        </authorList>
    </citation>
    <scope>NUCLEOTIDE SEQUENCE [LARGE SCALE GENOMIC DNA]</scope>
    <source>
        <strain evidence="2 3">Pla52o</strain>
    </source>
</reference>
<name>A0A5C6CSF1_9BACT</name>
<dbReference type="InterPro" id="IPR010980">
    <property type="entry name" value="Cyt_c/b562"/>
</dbReference>
<keyword evidence="1" id="KW-0732">Signal</keyword>
<dbReference type="GO" id="GO:0022900">
    <property type="term" value="P:electron transport chain"/>
    <property type="evidence" value="ECO:0007669"/>
    <property type="project" value="InterPro"/>
</dbReference>
<evidence type="ECO:0000313" key="3">
    <source>
        <dbReference type="Proteomes" id="UP000316304"/>
    </source>
</evidence>
<dbReference type="GO" id="GO:0009055">
    <property type="term" value="F:electron transfer activity"/>
    <property type="evidence" value="ECO:0007669"/>
    <property type="project" value="InterPro"/>
</dbReference>
<dbReference type="OrthoDB" id="282936at2"/>
<protein>
    <recommendedName>
        <fullName evidence="4">Cytochrome C</fullName>
    </recommendedName>
</protein>
<feature type="chain" id="PRO_5022802638" description="Cytochrome C" evidence="1">
    <location>
        <begin position="30"/>
        <end position="163"/>
    </location>
</feature>
<comment type="caution">
    <text evidence="2">The sequence shown here is derived from an EMBL/GenBank/DDBJ whole genome shotgun (WGS) entry which is preliminary data.</text>
</comment>
<accession>A0A5C6CSF1</accession>
<dbReference type="EMBL" id="SJPT01000001">
    <property type="protein sequence ID" value="TWU26484.1"/>
    <property type="molecule type" value="Genomic_DNA"/>
</dbReference>
<evidence type="ECO:0008006" key="4">
    <source>
        <dbReference type="Google" id="ProtNLM"/>
    </source>
</evidence>
<gene>
    <name evidence="2" type="ORF">Pla52o_03370</name>
</gene>
<feature type="signal peptide" evidence="1">
    <location>
        <begin position="1"/>
        <end position="29"/>
    </location>
</feature>
<dbReference type="SUPFAM" id="SSF47175">
    <property type="entry name" value="Cytochromes"/>
    <property type="match status" value="1"/>
</dbReference>
<keyword evidence="3" id="KW-1185">Reference proteome</keyword>